<dbReference type="PATRIC" id="fig|997883.3.peg.2221"/>
<proteinExistence type="predicted"/>
<dbReference type="HOGENOM" id="CLU_307104_0_0_10"/>
<dbReference type="RefSeq" id="WP_005794390.1">
    <property type="nucleotide sequence ID" value="NZ_JH724215.1"/>
</dbReference>
<reference evidence="1 2" key="1">
    <citation type="submission" date="2012-02" db="EMBL/GenBank/DDBJ databases">
        <title>The Genome Sequence of Bacteroides fragilis CL07T12C05.</title>
        <authorList>
            <consortium name="The Broad Institute Genome Sequencing Platform"/>
            <person name="Earl A."/>
            <person name="Ward D."/>
            <person name="Feldgarden M."/>
            <person name="Gevers D."/>
            <person name="Zitomersky N.L."/>
            <person name="Coyne M.J."/>
            <person name="Comstock L.E."/>
            <person name="Young S.K."/>
            <person name="Zeng Q."/>
            <person name="Gargeya S."/>
            <person name="Fitzgerald M."/>
            <person name="Haas B."/>
            <person name="Abouelleil A."/>
            <person name="Alvarado L."/>
            <person name="Arachchi H.M."/>
            <person name="Berlin A."/>
            <person name="Chapman S.B."/>
            <person name="Gearin G."/>
            <person name="Goldberg J."/>
            <person name="Griggs A."/>
            <person name="Gujja S."/>
            <person name="Hansen M."/>
            <person name="Heiman D."/>
            <person name="Howarth C."/>
            <person name="Larimer J."/>
            <person name="Lui A."/>
            <person name="MacDonald P.J.P."/>
            <person name="McCowen C."/>
            <person name="Montmayeur A."/>
            <person name="Murphy C."/>
            <person name="Neiman D."/>
            <person name="Pearson M."/>
            <person name="Priest M."/>
            <person name="Roberts A."/>
            <person name="Saif S."/>
            <person name="Shea T."/>
            <person name="Sisk P."/>
            <person name="Stolte C."/>
            <person name="Sykes S."/>
            <person name="Wortman J."/>
            <person name="Nusbaum C."/>
            <person name="Birren B."/>
        </authorList>
    </citation>
    <scope>NUCLEOTIDE SEQUENCE [LARGE SCALE GENOMIC DNA]</scope>
    <source>
        <strain evidence="1 2">CL07T12C05</strain>
    </source>
</reference>
<dbReference type="AlphaFoldDB" id="A0A0E2APN2"/>
<organism evidence="1 2">
    <name type="scientific">Bacteroides fragilis CL07T12C05</name>
    <dbReference type="NCBI Taxonomy" id="997883"/>
    <lineage>
        <taxon>Bacteria</taxon>
        <taxon>Pseudomonadati</taxon>
        <taxon>Bacteroidota</taxon>
        <taxon>Bacteroidia</taxon>
        <taxon>Bacteroidales</taxon>
        <taxon>Bacteroidaceae</taxon>
        <taxon>Bacteroides</taxon>
    </lineage>
</organism>
<sequence length="956" mass="106798">MAWKVYDKTGNTVRCTLKSLEYNGTWMGACFVTSTLKSAVPILFEIGDYVMYRGEKFEINYDPTALKKAARKTSGEAFVYDNIKFNWPGDELTRCDFLDYVKSDNQIHFTSLPKFSFFASSIQDLADRVQVNLDRIYTGAQKWTVVVHPEYVSTTNVNIDVNNIKVWGALELLNSKFGANFVIRGRTITIGTAGIAVGNIFKYGRGNGLYEIQRTADADQQIITRLRAYGSTRNMPNRYYNKLSNSSLTNYLPNNMAVENLMLPDFPKTTLDPYIDSKNIAVLGIREGSVYFDGTGDLEEICPSMEGMTAEQLKDAGIYVSLDAGDNGNLDEVADAEQLTDDGTMDSLKEGEDVPPFTITLKDVGFNINDYLTSETATISMKNGMCGGRDFEITKCEKKGNKYVLTCNRVYDESLKLYFPYKDYNIKSGDKFVLLYIDMPDVYIQAASQRLLATAKKYLAKNDYVRYSYEPKVDDIFMARQHDEAVARGEASIHDTLKEGDLMLFTDSDLGIEGSIIIDTLIIKEGENMIPKYTMTLREEKAVGSLEKIQNQIDSIAGGGQGTGGLNTQQIQSIIRSLGNQLFLSRTHNDTAAGLIGFLAGAIFGASGFAEGLTGFGAKIDSMGRGYMESLTLRRFLEVPELRFNRAEIVLGDKWRSPGAGIIESVEPDYDADGNLLRSGTISLKLQDGEIGAVAVDDICMGYFHDYETPGNNAVSDIDDSRGNRMFAGFCTIYFRITEILDAGTNKRFRYVLRGVSDRWQYSFHPCEALHFVAYGNFTNKERQTSAYETRTYRRFLVGVNDWEFTKSMVAMQDGDLSNLNIFGLDMTGYSAYLNNIYMTGTIEQLQIDAPVRIEIDTQGDNFLAYGESMEITCKVFKGWEDITDTVRQWAIRRDSGDTADDEAWNIKHKDFNGSITIHNTKEISDLGNNSVTVVSTLFTITATNDTASVEAIVTI</sequence>
<evidence type="ECO:0000313" key="2">
    <source>
        <dbReference type="Proteomes" id="UP000003879"/>
    </source>
</evidence>
<dbReference type="Proteomes" id="UP000003879">
    <property type="component" value="Unassembled WGS sequence"/>
</dbReference>
<evidence type="ECO:0000313" key="1">
    <source>
        <dbReference type="EMBL" id="EIY96238.1"/>
    </source>
</evidence>
<protein>
    <submittedName>
        <fullName evidence="1">Uncharacterized protein</fullName>
    </submittedName>
</protein>
<dbReference type="EMBL" id="AGXN01000012">
    <property type="protein sequence ID" value="EIY96238.1"/>
    <property type="molecule type" value="Genomic_DNA"/>
</dbReference>
<comment type="caution">
    <text evidence="1">The sequence shown here is derived from an EMBL/GenBank/DDBJ whole genome shotgun (WGS) entry which is preliminary data.</text>
</comment>
<gene>
    <name evidence="1" type="ORF">HMPREF1056_02126</name>
</gene>
<accession>A0A0E2APN2</accession>
<dbReference type="GeneID" id="93046431"/>
<name>A0A0E2APN2_BACFG</name>